<evidence type="ECO:0000313" key="16">
    <source>
        <dbReference type="Proteomes" id="UP000887575"/>
    </source>
</evidence>
<keyword evidence="6" id="KW-0156">Chromatin regulator</keyword>
<evidence type="ECO:0000256" key="8">
    <source>
        <dbReference type="ARBA" id="ARBA00047571"/>
    </source>
</evidence>
<feature type="compositionally biased region" description="Polar residues" evidence="12">
    <location>
        <begin position="1"/>
        <end position="12"/>
    </location>
</feature>
<feature type="region of interest" description="Disordered" evidence="12">
    <location>
        <begin position="677"/>
        <end position="697"/>
    </location>
</feature>
<keyword evidence="4" id="KW-0808">Transferase</keyword>
<feature type="region of interest" description="Disordered" evidence="12">
    <location>
        <begin position="408"/>
        <end position="545"/>
    </location>
</feature>
<dbReference type="GO" id="GO:0140999">
    <property type="term" value="F:histone H3K4 trimethyltransferase activity"/>
    <property type="evidence" value="ECO:0007669"/>
    <property type="project" value="UniProtKB-EC"/>
</dbReference>
<dbReference type="SMART" id="SM00360">
    <property type="entry name" value="RRM"/>
    <property type="match status" value="1"/>
</dbReference>
<feature type="domain" description="RRM" evidence="13">
    <location>
        <begin position="116"/>
        <end position="187"/>
    </location>
</feature>
<dbReference type="Pfam" id="PF00856">
    <property type="entry name" value="SET"/>
    <property type="match status" value="1"/>
</dbReference>
<keyword evidence="16" id="KW-1185">Reference proteome</keyword>
<dbReference type="PROSITE" id="PS50868">
    <property type="entry name" value="POST_SET"/>
    <property type="match status" value="1"/>
</dbReference>
<keyword evidence="11" id="KW-0694">RNA-binding</keyword>
<feature type="compositionally biased region" description="Basic and acidic residues" evidence="12">
    <location>
        <begin position="358"/>
        <end position="370"/>
    </location>
</feature>
<dbReference type="Proteomes" id="UP000887575">
    <property type="component" value="Unassembled WGS sequence"/>
</dbReference>
<dbReference type="InterPro" id="IPR012677">
    <property type="entry name" value="Nucleotide-bd_a/b_plait_sf"/>
</dbReference>
<dbReference type="Gene3D" id="3.30.70.330">
    <property type="match status" value="1"/>
</dbReference>
<feature type="compositionally biased region" description="Basic and acidic residues" evidence="12">
    <location>
        <begin position="74"/>
        <end position="85"/>
    </location>
</feature>
<evidence type="ECO:0000256" key="10">
    <source>
        <dbReference type="ARBA" id="ARBA00049129"/>
    </source>
</evidence>
<dbReference type="SMART" id="SM00317">
    <property type="entry name" value="SET"/>
    <property type="match status" value="1"/>
</dbReference>
<feature type="compositionally biased region" description="Low complexity" evidence="12">
    <location>
        <begin position="856"/>
        <end position="871"/>
    </location>
</feature>
<dbReference type="SUPFAM" id="SSF82199">
    <property type="entry name" value="SET domain"/>
    <property type="match status" value="1"/>
</dbReference>
<dbReference type="PROSITE" id="PS50102">
    <property type="entry name" value="RRM"/>
    <property type="match status" value="1"/>
</dbReference>
<evidence type="ECO:0000256" key="4">
    <source>
        <dbReference type="ARBA" id="ARBA00022679"/>
    </source>
</evidence>
<evidence type="ECO:0000256" key="6">
    <source>
        <dbReference type="ARBA" id="ARBA00022853"/>
    </source>
</evidence>
<dbReference type="EC" id="2.1.1.354" evidence="2"/>
<feature type="compositionally biased region" description="Low complexity" evidence="12">
    <location>
        <begin position="13"/>
        <end position="27"/>
    </location>
</feature>
<feature type="domain" description="SET" evidence="14">
    <location>
        <begin position="1266"/>
        <end position="1383"/>
    </location>
</feature>
<dbReference type="InterPro" id="IPR046341">
    <property type="entry name" value="SET_dom_sf"/>
</dbReference>
<evidence type="ECO:0000256" key="12">
    <source>
        <dbReference type="SAM" id="MobiDB-lite"/>
    </source>
</evidence>
<dbReference type="InterPro" id="IPR044570">
    <property type="entry name" value="Set1-like"/>
</dbReference>
<feature type="region of interest" description="Disordered" evidence="12">
    <location>
        <begin position="1032"/>
        <end position="1051"/>
    </location>
</feature>
<keyword evidence="3" id="KW-0489">Methyltransferase</keyword>
<dbReference type="PANTHER" id="PTHR45814:SF2">
    <property type="entry name" value="HISTONE-LYSINE N-METHYLTRANSFERASE SETD1"/>
    <property type="match status" value="1"/>
</dbReference>
<proteinExistence type="predicted"/>
<reference evidence="17" key="1">
    <citation type="submission" date="2024-02" db="UniProtKB">
        <authorList>
            <consortium name="WormBaseParasite"/>
        </authorList>
    </citation>
    <scope>IDENTIFICATION</scope>
</reference>
<feature type="domain" description="Post-SET" evidence="15">
    <location>
        <begin position="1389"/>
        <end position="1405"/>
    </location>
</feature>
<feature type="region of interest" description="Disordered" evidence="12">
    <location>
        <begin position="1"/>
        <end position="30"/>
    </location>
</feature>
<evidence type="ECO:0000256" key="1">
    <source>
        <dbReference type="ARBA" id="ARBA00004123"/>
    </source>
</evidence>
<feature type="region of interest" description="Disordered" evidence="12">
    <location>
        <begin position="843"/>
        <end position="913"/>
    </location>
</feature>
<dbReference type="InterPro" id="IPR001214">
    <property type="entry name" value="SET_dom"/>
</dbReference>
<evidence type="ECO:0000259" key="15">
    <source>
        <dbReference type="PROSITE" id="PS50868"/>
    </source>
</evidence>
<feature type="compositionally biased region" description="Basic and acidic residues" evidence="12">
    <location>
        <begin position="239"/>
        <end position="249"/>
    </location>
</feature>
<evidence type="ECO:0000256" key="11">
    <source>
        <dbReference type="PROSITE-ProRule" id="PRU00176"/>
    </source>
</evidence>
<feature type="compositionally biased region" description="Basic residues" evidence="12">
    <location>
        <begin position="371"/>
        <end position="381"/>
    </location>
</feature>
<evidence type="ECO:0000256" key="7">
    <source>
        <dbReference type="ARBA" id="ARBA00023242"/>
    </source>
</evidence>
<feature type="compositionally biased region" description="Basic and acidic residues" evidence="12">
    <location>
        <begin position="514"/>
        <end position="524"/>
    </location>
</feature>
<feature type="region of interest" description="Disordered" evidence="12">
    <location>
        <begin position="232"/>
        <end position="396"/>
    </location>
</feature>
<evidence type="ECO:0000256" key="2">
    <source>
        <dbReference type="ARBA" id="ARBA00012182"/>
    </source>
</evidence>
<evidence type="ECO:0000313" key="17">
    <source>
        <dbReference type="WBParaSite" id="MBELARI_LOCUS20414.1"/>
    </source>
</evidence>
<comment type="catalytic activity">
    <reaction evidence="9">
        <text>N(6)-methyl-L-lysyl(4)-[histone H3] + S-adenosyl-L-methionine = N(6),N(6)-dimethyl-L-lysyl(4)-[histone H3] + S-adenosyl-L-homocysteine + H(+)</text>
        <dbReference type="Rhea" id="RHEA:60268"/>
        <dbReference type="Rhea" id="RHEA-COMP:15540"/>
        <dbReference type="Rhea" id="RHEA-COMP:15543"/>
        <dbReference type="ChEBI" id="CHEBI:15378"/>
        <dbReference type="ChEBI" id="CHEBI:57856"/>
        <dbReference type="ChEBI" id="CHEBI:59789"/>
        <dbReference type="ChEBI" id="CHEBI:61929"/>
        <dbReference type="ChEBI" id="CHEBI:61976"/>
    </reaction>
</comment>
<dbReference type="GO" id="GO:0003723">
    <property type="term" value="F:RNA binding"/>
    <property type="evidence" value="ECO:0007669"/>
    <property type="project" value="UniProtKB-UniRule"/>
</dbReference>
<evidence type="ECO:0000256" key="5">
    <source>
        <dbReference type="ARBA" id="ARBA00022691"/>
    </source>
</evidence>
<dbReference type="SMART" id="SM00508">
    <property type="entry name" value="PostSET"/>
    <property type="match status" value="1"/>
</dbReference>
<feature type="compositionally biased region" description="Basic residues" evidence="12">
    <location>
        <begin position="500"/>
        <end position="513"/>
    </location>
</feature>
<keyword evidence="7" id="KW-0539">Nucleus</keyword>
<comment type="catalytic activity">
    <reaction evidence="8">
        <text>L-lysyl(4)-[histone H3] + 3 S-adenosyl-L-methionine = N(6),N(6),N(6)-trimethyl-L-lysyl(4)-[histone H3] + 3 S-adenosyl-L-homocysteine + 3 H(+)</text>
        <dbReference type="Rhea" id="RHEA:60260"/>
        <dbReference type="Rhea" id="RHEA-COMP:15537"/>
        <dbReference type="Rhea" id="RHEA-COMP:15547"/>
        <dbReference type="ChEBI" id="CHEBI:15378"/>
        <dbReference type="ChEBI" id="CHEBI:29969"/>
        <dbReference type="ChEBI" id="CHEBI:57856"/>
        <dbReference type="ChEBI" id="CHEBI:59789"/>
        <dbReference type="ChEBI" id="CHEBI:61961"/>
        <dbReference type="EC" id="2.1.1.354"/>
    </reaction>
</comment>
<dbReference type="PANTHER" id="PTHR45814">
    <property type="entry name" value="HISTONE-LYSINE N-METHYLTRANSFERASE SETD1"/>
    <property type="match status" value="1"/>
</dbReference>
<evidence type="ECO:0000259" key="14">
    <source>
        <dbReference type="PROSITE" id="PS50280"/>
    </source>
</evidence>
<keyword evidence="5" id="KW-0949">S-adenosyl-L-methionine</keyword>
<comment type="subcellular location">
    <subcellularLocation>
        <location evidence="1">Nucleus</location>
    </subcellularLocation>
</comment>
<dbReference type="PROSITE" id="PS50280">
    <property type="entry name" value="SET"/>
    <property type="match status" value="1"/>
</dbReference>
<evidence type="ECO:0000256" key="9">
    <source>
        <dbReference type="ARBA" id="ARBA00047583"/>
    </source>
</evidence>
<comment type="catalytic activity">
    <reaction evidence="10">
        <text>N(6),N(6)-dimethyl-L-lysyl(4)-[histone H3] + S-adenosyl-L-methionine = N(6),N(6),N(6)-trimethyl-L-lysyl(4)-[histone H3] + S-adenosyl-L-homocysteine + H(+)</text>
        <dbReference type="Rhea" id="RHEA:60272"/>
        <dbReference type="Rhea" id="RHEA-COMP:15537"/>
        <dbReference type="Rhea" id="RHEA-COMP:15540"/>
        <dbReference type="ChEBI" id="CHEBI:15378"/>
        <dbReference type="ChEBI" id="CHEBI:57856"/>
        <dbReference type="ChEBI" id="CHEBI:59789"/>
        <dbReference type="ChEBI" id="CHEBI:61961"/>
        <dbReference type="ChEBI" id="CHEBI:61976"/>
    </reaction>
</comment>
<evidence type="ECO:0000259" key="13">
    <source>
        <dbReference type="PROSITE" id="PS50102"/>
    </source>
</evidence>
<dbReference type="GO" id="GO:0032259">
    <property type="term" value="P:methylation"/>
    <property type="evidence" value="ECO:0007669"/>
    <property type="project" value="UniProtKB-KW"/>
</dbReference>
<feature type="region of interest" description="Disordered" evidence="12">
    <location>
        <begin position="74"/>
        <end position="93"/>
    </location>
</feature>
<organism evidence="16 17">
    <name type="scientific">Mesorhabditis belari</name>
    <dbReference type="NCBI Taxonomy" id="2138241"/>
    <lineage>
        <taxon>Eukaryota</taxon>
        <taxon>Metazoa</taxon>
        <taxon>Ecdysozoa</taxon>
        <taxon>Nematoda</taxon>
        <taxon>Chromadorea</taxon>
        <taxon>Rhabditida</taxon>
        <taxon>Rhabditina</taxon>
        <taxon>Rhabditomorpha</taxon>
        <taxon>Rhabditoidea</taxon>
        <taxon>Rhabditidae</taxon>
        <taxon>Mesorhabditinae</taxon>
        <taxon>Mesorhabditis</taxon>
    </lineage>
</organism>
<name>A0AAF3F1L4_9BILA</name>
<feature type="compositionally biased region" description="Polar residues" evidence="12">
    <location>
        <begin position="292"/>
        <end position="304"/>
    </location>
</feature>
<dbReference type="WBParaSite" id="MBELARI_LOCUS20414.1">
    <property type="protein sequence ID" value="MBELARI_LOCUS20414.1"/>
    <property type="gene ID" value="MBELARI_LOCUS20414"/>
</dbReference>
<dbReference type="SMART" id="SM01291">
    <property type="entry name" value="N-SET"/>
    <property type="match status" value="1"/>
</dbReference>
<dbReference type="GO" id="GO:0048188">
    <property type="term" value="C:Set1C/COMPASS complex"/>
    <property type="evidence" value="ECO:0007669"/>
    <property type="project" value="TreeGrafter"/>
</dbReference>
<dbReference type="InterPro" id="IPR024657">
    <property type="entry name" value="COMPASS_Set1_N-SET"/>
</dbReference>
<dbReference type="Gene3D" id="2.170.270.10">
    <property type="entry name" value="SET domain"/>
    <property type="match status" value="1"/>
</dbReference>
<feature type="compositionally biased region" description="Basic and acidic residues" evidence="12">
    <location>
        <begin position="472"/>
        <end position="482"/>
    </location>
</feature>
<dbReference type="InterPro" id="IPR003616">
    <property type="entry name" value="Post-SET_dom"/>
</dbReference>
<accession>A0AAF3F1L4</accession>
<evidence type="ECO:0000256" key="3">
    <source>
        <dbReference type="ARBA" id="ARBA00022603"/>
    </source>
</evidence>
<sequence>MASTETGCQQTPSSSRYSNGASSSAASVQQRQIIKTPRVINQFYKLVSDPQLKGGRKQLYRTLGKVISTNPEDEKYNWKPTDGHYDRRHRKNRDPPEVVIPIFKIDANYVTTPPQREVCISGLNDNINEEFLTKTANKIGELLKVHVYYHPDTQKYLGIALLIFRRPSSALQFCQEFHGKSLMGNVLTCLLDPWAALVSQKFETSTSQPCPIPHHLRDMEENRLMRLREEMLTQQSPQDFREDDQKSEPMELETGSMDSPKSPLLSSFQQEDPRSLPFEPSPSKAVADHRINNFSHQQGSQRVTPPSERLADDRPNSRIHQLPPSISLPTAMPPKAPLSPHHYPTKEELPQLNSSRVLFEEASSKQQKKDSGRKRKRHNRHSSSSPSLNEEKKEEIWRVKRKYIKREEERTEIVSRVTITKKKTVKRSLSPVVPGAEAVSDSSSSSSSDEDQLHRGLKTLLDDKRWFKRKERSREDTSEHARGTHHWTSSDSESDEANNKRRNRGKKNSKRPKNRADSSRERASSRSRGYSRQDHARILDPSPNTSVVCFLPSQTTFDVSSLPLPPGPPPPYSAIQQIPPASKPDERVPSVVFPRVPYVPVPLHMVDFSVPPPTLNGVIPQRPPPPESVTDAPKVYQRIEEIAGRSYVDETLPPPSKPKESLSERLSSLFKLDIASTSISNSPEPPVTPVKPKVHESPSKPLLQVKEEPTKRGNYKDSYAIDLNKVKPPVEREEKPNEMIIAMATGDALSKAANDLVIAVHRDLMKMFEKISADVFNESLTRKRQEMVERNKQKALESLRATIGSEDKDKNESLLSAYISPVKLQNNDFSMPKMPSFRMKKVSQDFEEPAPTLPHSSSTSSRDNDSDSVTTKADEDYNSDLTQVDSESESIDSSTASSCFTKSKASPLPESEELKRDAKLATLARILHEKDLTRSPASIADEETTEMGLLVVKETDDDTCSRVRPFVFPAGRVDPMTSSSMRVRGAGLDRYDARLLDHCYPCDLGKTRELALPPPNWTPQGGKTLTEAATIPLGRPSSTTSAPTKKKNAKATRLEKELNALLPPAVNKKDLRAETPEAQRPKKIQKKFTKRTLETERQITENLVLLDTEDQEYLRKSLALKQAEREEPKNFSEFGEHHYRASTSQDYYVPFVPCETVATPRILDVPTKINGLELHYDDRTLAGVRPVDEGCAKIRPYQKLTIKEKRSLIRRPDGISDLRMDISQQDEIAMRHQALMSREQKQLARKLLADTNSELFKANQLRYRKKMIKFARSKIHGWGLYAMETIAPDDMIVEYIGQKIRSSVCEEREVAYQKRGMGDSYLFRVDENEVIDATQKGNVARFINHSCSPNCYARVVTVDGDKRIVIYSKGLINKGDEITYDYKFPIEDNKQECLCGAPNCRGTLN</sequence>
<feature type="compositionally biased region" description="Polar residues" evidence="12">
    <location>
        <begin position="256"/>
        <end position="270"/>
    </location>
</feature>
<dbReference type="InterPro" id="IPR000504">
    <property type="entry name" value="RRM_dom"/>
</dbReference>
<dbReference type="SUPFAM" id="SSF54928">
    <property type="entry name" value="RNA-binding domain, RBD"/>
    <property type="match status" value="1"/>
</dbReference>
<protein>
    <recommendedName>
        <fullName evidence="2">[histone H3]-lysine(4) N-trimethyltransferase</fullName>
        <ecNumber evidence="2">2.1.1.354</ecNumber>
    </recommendedName>
</protein>
<dbReference type="InterPro" id="IPR035979">
    <property type="entry name" value="RBD_domain_sf"/>
</dbReference>